<dbReference type="AlphaFoldDB" id="A0A3P6S6R7"/>
<dbReference type="Proteomes" id="UP000277928">
    <property type="component" value="Unassembled WGS sequence"/>
</dbReference>
<accession>A0A3P6S6R7</accession>
<evidence type="ECO:0000256" key="4">
    <source>
        <dbReference type="ARBA" id="ARBA00022840"/>
    </source>
</evidence>
<dbReference type="SMART" id="SM00382">
    <property type="entry name" value="AAA"/>
    <property type="match status" value="2"/>
</dbReference>
<dbReference type="InterPro" id="IPR017871">
    <property type="entry name" value="ABC_transporter-like_CS"/>
</dbReference>
<name>A0A3P6S6R7_LITSI</name>
<comment type="similarity">
    <text evidence="1">Belongs to the ABC transporter superfamily. ABCF family. EF3 subfamily.</text>
</comment>
<feature type="domain" description="ABC transporter" evidence="7">
    <location>
        <begin position="187"/>
        <end position="436"/>
    </location>
</feature>
<dbReference type="SUPFAM" id="SSF52540">
    <property type="entry name" value="P-loop containing nucleoside triphosphate hydrolases"/>
    <property type="match status" value="2"/>
</dbReference>
<gene>
    <name evidence="8" type="ORF">NLS_LOCUS965</name>
</gene>
<evidence type="ECO:0000256" key="6">
    <source>
        <dbReference type="SAM" id="MobiDB-lite"/>
    </source>
</evidence>
<evidence type="ECO:0000256" key="1">
    <source>
        <dbReference type="ARBA" id="ARBA00011054"/>
    </source>
</evidence>
<sequence length="730" mass="82364">MFFITDAHKPVTFEFLSSSLTKSGKKLYSCLLAVLRENADDLMSKEDVVDAVGMHIQSSVEGLNDEAIELVCERLALLLHDGKKVTNRSSEIGQRRLEQTVDISAQHFDSEDVTSIWKISTRDTSSQVDRKKLEKAETRALEKATKREIGDGLKTQKKKSSDLVATASQSGSRRDGKFDSYGSVMDVHLNSVDISIGPKQLLCGADIVLTYGRRYGLVGRNGAGKSTFLKMISSKQLKIPSNITMLSVEQEVEGDDTEVRQSVLQSDTRRMALLCREEKLQKLLQESPSDEDKEKYSTELGKIYTEMEKAQMDKAPARAASILFGLGFTPEEQRQPTREFSGGWRMRLALAKALFMRPDLLLLDEPTNMLDMRAVIWLENHLQEWTSTIVIVSHDRSFLNSVCTDIIHLHSKRLDQYKGNYAVFEKTMKEKLTQQKREYEAQQQFRQHAQEFIDKFRYNAKRASMVQSRIKMLEKLPLLKPVILEGEVKLSFPDCEVLNNLVLQLDDVSFRYTSVSPIIFTKLQIGSHADSRICIVRLLFLRSTQELQVGENGAGKTTLLKLLLGDLSPTSGFRNANRRLKIGYFSQHHIDQLDMDICGIEVLEKRFPGKSQEEYRAALGRFGLSGDLALQSVATLSGGQKSRLAFASIAMSNPNYLIMDEPTNHLDVETVEALGRALNSFKGGVLIVSHDEKLIDMVCKELWVVKDRCVMALEGGLEEYKRHVMTQLAL</sequence>
<dbReference type="Pfam" id="PF00005">
    <property type="entry name" value="ABC_tran"/>
    <property type="match status" value="2"/>
</dbReference>
<dbReference type="Pfam" id="PF26051">
    <property type="entry name" value="PWI_ABCF3"/>
    <property type="match status" value="1"/>
</dbReference>
<evidence type="ECO:0000256" key="3">
    <source>
        <dbReference type="ARBA" id="ARBA00022741"/>
    </source>
</evidence>
<dbReference type="InterPro" id="IPR027417">
    <property type="entry name" value="P-loop_NTPase"/>
</dbReference>
<keyword evidence="4" id="KW-0067">ATP-binding</keyword>
<keyword evidence="9" id="KW-1185">Reference proteome</keyword>
<dbReference type="FunFam" id="3.40.50.300:FF:000104">
    <property type="entry name" value="ATP-binding cassette sub-family F member 3"/>
    <property type="match status" value="1"/>
</dbReference>
<evidence type="ECO:0000256" key="2">
    <source>
        <dbReference type="ARBA" id="ARBA00022737"/>
    </source>
</evidence>
<dbReference type="EMBL" id="UYRX01000029">
    <property type="protein sequence ID" value="VDK70046.1"/>
    <property type="molecule type" value="Genomic_DNA"/>
</dbReference>
<keyword evidence="3" id="KW-0547">Nucleotide-binding</keyword>
<dbReference type="InterPro" id="IPR058770">
    <property type="entry name" value="PWI_ABCF3"/>
</dbReference>
<evidence type="ECO:0000313" key="9">
    <source>
        <dbReference type="Proteomes" id="UP000277928"/>
    </source>
</evidence>
<evidence type="ECO:0000256" key="5">
    <source>
        <dbReference type="ARBA" id="ARBA00022990"/>
    </source>
</evidence>
<dbReference type="InterPro" id="IPR032781">
    <property type="entry name" value="ABC_tran_Xtn"/>
</dbReference>
<evidence type="ECO:0000259" key="7">
    <source>
        <dbReference type="PROSITE" id="PS50893"/>
    </source>
</evidence>
<dbReference type="FunFam" id="3.40.50.300:FF:002454">
    <property type="entry name" value="Chromosome 10, whole genome shotgun sequence"/>
    <property type="match status" value="1"/>
</dbReference>
<dbReference type="OMA" id="CTHIADI"/>
<dbReference type="OrthoDB" id="2110130at2759"/>
<keyword evidence="2" id="KW-0677">Repeat</keyword>
<dbReference type="InterPro" id="IPR003439">
    <property type="entry name" value="ABC_transporter-like_ATP-bd"/>
</dbReference>
<keyword evidence="5" id="KW-0007">Acetylation</keyword>
<dbReference type="InterPro" id="IPR003593">
    <property type="entry name" value="AAA+_ATPase"/>
</dbReference>
<organism evidence="8 9">
    <name type="scientific">Litomosoides sigmodontis</name>
    <name type="common">Filarial nematode worm</name>
    <dbReference type="NCBI Taxonomy" id="42156"/>
    <lineage>
        <taxon>Eukaryota</taxon>
        <taxon>Metazoa</taxon>
        <taxon>Ecdysozoa</taxon>
        <taxon>Nematoda</taxon>
        <taxon>Chromadorea</taxon>
        <taxon>Rhabditida</taxon>
        <taxon>Spirurina</taxon>
        <taxon>Spiruromorpha</taxon>
        <taxon>Filarioidea</taxon>
        <taxon>Onchocercidae</taxon>
        <taxon>Litomosoides</taxon>
    </lineage>
</organism>
<proteinExistence type="inferred from homology"/>
<feature type="region of interest" description="Disordered" evidence="6">
    <location>
        <begin position="147"/>
        <end position="177"/>
    </location>
</feature>
<dbReference type="PANTHER" id="PTHR19211">
    <property type="entry name" value="ATP-BINDING TRANSPORT PROTEIN-RELATED"/>
    <property type="match status" value="1"/>
</dbReference>
<reference evidence="8 9" key="1">
    <citation type="submission" date="2018-08" db="EMBL/GenBank/DDBJ databases">
        <authorList>
            <person name="Laetsch R D."/>
            <person name="Stevens L."/>
            <person name="Kumar S."/>
            <person name="Blaxter L. M."/>
        </authorList>
    </citation>
    <scope>NUCLEOTIDE SEQUENCE [LARGE SCALE GENOMIC DNA]</scope>
</reference>
<dbReference type="GO" id="GO:0016887">
    <property type="term" value="F:ATP hydrolysis activity"/>
    <property type="evidence" value="ECO:0007669"/>
    <property type="project" value="InterPro"/>
</dbReference>
<dbReference type="Pfam" id="PF12848">
    <property type="entry name" value="ABC_tran_Xtn"/>
    <property type="match status" value="1"/>
</dbReference>
<dbReference type="InterPro" id="IPR050611">
    <property type="entry name" value="ABCF"/>
</dbReference>
<feature type="domain" description="ABC transporter" evidence="7">
    <location>
        <begin position="503"/>
        <end position="728"/>
    </location>
</feature>
<dbReference type="Gene3D" id="3.40.50.300">
    <property type="entry name" value="P-loop containing nucleotide triphosphate hydrolases"/>
    <property type="match status" value="2"/>
</dbReference>
<dbReference type="PANTHER" id="PTHR19211:SF117">
    <property type="entry name" value="ATP-BINDING CASSETTE SUB-FAMILY F MEMBER 3"/>
    <property type="match status" value="1"/>
</dbReference>
<protein>
    <recommendedName>
        <fullName evidence="7">ABC transporter domain-containing protein</fullName>
    </recommendedName>
</protein>
<evidence type="ECO:0000313" key="8">
    <source>
        <dbReference type="EMBL" id="VDK70046.1"/>
    </source>
</evidence>
<dbReference type="PROSITE" id="PS50893">
    <property type="entry name" value="ABC_TRANSPORTER_2"/>
    <property type="match status" value="2"/>
</dbReference>
<dbReference type="GO" id="GO:0005524">
    <property type="term" value="F:ATP binding"/>
    <property type="evidence" value="ECO:0007669"/>
    <property type="project" value="UniProtKB-KW"/>
</dbReference>
<dbReference type="PROSITE" id="PS00211">
    <property type="entry name" value="ABC_TRANSPORTER_1"/>
    <property type="match status" value="2"/>
</dbReference>
<dbReference type="CDD" id="cd03221">
    <property type="entry name" value="ABCF_EF-3"/>
    <property type="match status" value="1"/>
</dbReference>
<dbReference type="STRING" id="42156.A0A3P6S6R7"/>